<dbReference type="InterPro" id="IPR011706">
    <property type="entry name" value="Cu-oxidase_C"/>
</dbReference>
<gene>
    <name evidence="11" type="ORF">Cboi02_000361800</name>
</gene>
<evidence type="ECO:0000256" key="4">
    <source>
        <dbReference type="ARBA" id="ARBA00023002"/>
    </source>
</evidence>
<dbReference type="Proteomes" id="UP001165120">
    <property type="component" value="Unassembled WGS sequence"/>
</dbReference>
<name>A0A9W6T4N1_CANBO</name>
<dbReference type="InterPro" id="IPR011707">
    <property type="entry name" value="Cu-oxidase-like_N"/>
</dbReference>
<organism evidence="11 12">
    <name type="scientific">Candida boidinii</name>
    <name type="common">Yeast</name>
    <dbReference type="NCBI Taxonomy" id="5477"/>
    <lineage>
        <taxon>Eukaryota</taxon>
        <taxon>Fungi</taxon>
        <taxon>Dikarya</taxon>
        <taxon>Ascomycota</taxon>
        <taxon>Saccharomycotina</taxon>
        <taxon>Pichiomycetes</taxon>
        <taxon>Pichiales</taxon>
        <taxon>Pichiaceae</taxon>
        <taxon>Ogataea</taxon>
        <taxon>Ogataea/Candida clade</taxon>
    </lineage>
</organism>
<evidence type="ECO:0000313" key="12">
    <source>
        <dbReference type="Proteomes" id="UP001165120"/>
    </source>
</evidence>
<keyword evidence="7" id="KW-0812">Transmembrane</keyword>
<dbReference type="PANTHER" id="PTHR11709">
    <property type="entry name" value="MULTI-COPPER OXIDASE"/>
    <property type="match status" value="1"/>
</dbReference>
<evidence type="ECO:0000256" key="7">
    <source>
        <dbReference type="SAM" id="Phobius"/>
    </source>
</evidence>
<dbReference type="GO" id="GO:0005507">
    <property type="term" value="F:copper ion binding"/>
    <property type="evidence" value="ECO:0007669"/>
    <property type="project" value="InterPro"/>
</dbReference>
<proteinExistence type="inferred from homology"/>
<sequence>MSDIELQDHHQKQGLLSGDSEPVSSETPEVEPSETRPAQTEETITSNYKPKAPIYKRKWFWYVAPLPLLFLLFLLFLLKRKDHHHHDISKSAENPLSYSSFDYNNATINDENSWRLDTDKNYTMNPSYWKKDYGVPQDRHYYFNLTVLTEVNTDGVVRNLTIINGKYPGPLIEANSGDTVYIHVQNQISDQPASIHCHGLYFIGNPYDDGAVSINQCGIPAGGNYTYKIPIDENESGTYWYHSHWATQYADGVFGPIVIHSKQEDDQLQAYDEDVVFLVNDFYHDTASTYLADYLAPDNENTEPTPDDGFINGVYSQSANYIVPTNSRFKAMMYFDPEKIYRIRVVNAGFFIPFEFSVDNHNITLVEADGALIEPTTKDYIDISVAQRYSLFLNCHAEKNTNYFIHARFNRFCFAEDNSAFDIDVTSILSYTNEYSMPDGKATWGYSGGDVLCRDIDPIDYKNLNDSVPMNTNGSNRPDEIVMLDVAFLIGAYTLDKGYFNDETFVGSDNSSTMYDILSGAIQLNGIENKLKNNYILNFDKRGTIVDLVLNNYDDGAHPFHMHGHKFWVIAYQQSSTFHYNDYEKRPERLNFDKPLYRDTITVAPFGYVIIRFVVEHPGVWPFHCHIGWHLEAGLLLTINELTSEYSQIDPPPQWKDFCGAILPDPAST</sequence>
<dbReference type="EMBL" id="BSXN01001283">
    <property type="protein sequence ID" value="GME72464.1"/>
    <property type="molecule type" value="Genomic_DNA"/>
</dbReference>
<feature type="transmembrane region" description="Helical" evidence="7">
    <location>
        <begin position="59"/>
        <end position="78"/>
    </location>
</feature>
<evidence type="ECO:0000259" key="8">
    <source>
        <dbReference type="Pfam" id="PF00394"/>
    </source>
</evidence>
<keyword evidence="2" id="KW-0410">Iron transport</keyword>
<keyword evidence="7" id="KW-1133">Transmembrane helix</keyword>
<keyword evidence="3" id="KW-0479">Metal-binding</keyword>
<dbReference type="InterPro" id="IPR001117">
    <property type="entry name" value="Cu-oxidase_2nd"/>
</dbReference>
<evidence type="ECO:0000256" key="6">
    <source>
        <dbReference type="SAM" id="MobiDB-lite"/>
    </source>
</evidence>
<dbReference type="InterPro" id="IPR045087">
    <property type="entry name" value="Cu-oxidase_fam"/>
</dbReference>
<evidence type="ECO:0000313" key="11">
    <source>
        <dbReference type="EMBL" id="GME72464.1"/>
    </source>
</evidence>
<evidence type="ECO:0000259" key="9">
    <source>
        <dbReference type="Pfam" id="PF07731"/>
    </source>
</evidence>
<dbReference type="Pfam" id="PF07732">
    <property type="entry name" value="Cu-oxidase_3"/>
    <property type="match status" value="1"/>
</dbReference>
<dbReference type="InterPro" id="IPR008972">
    <property type="entry name" value="Cupredoxin"/>
</dbReference>
<dbReference type="GO" id="GO:0016491">
    <property type="term" value="F:oxidoreductase activity"/>
    <property type="evidence" value="ECO:0007669"/>
    <property type="project" value="UniProtKB-KW"/>
</dbReference>
<dbReference type="Pfam" id="PF00394">
    <property type="entry name" value="Cu-oxidase"/>
    <property type="match status" value="1"/>
</dbReference>
<evidence type="ECO:0000256" key="3">
    <source>
        <dbReference type="ARBA" id="ARBA00022723"/>
    </source>
</evidence>
<evidence type="ECO:0000256" key="5">
    <source>
        <dbReference type="ARBA" id="ARBA00023008"/>
    </source>
</evidence>
<dbReference type="SUPFAM" id="SSF49503">
    <property type="entry name" value="Cupredoxins"/>
    <property type="match status" value="3"/>
</dbReference>
<evidence type="ECO:0000256" key="2">
    <source>
        <dbReference type="ARBA" id="ARBA00022496"/>
    </source>
</evidence>
<keyword evidence="7" id="KW-0472">Membrane</keyword>
<dbReference type="PANTHER" id="PTHR11709:SF414">
    <property type="entry name" value="ADR239WP"/>
    <property type="match status" value="1"/>
</dbReference>
<dbReference type="AlphaFoldDB" id="A0A9W6T4N1"/>
<dbReference type="PROSITE" id="PS00080">
    <property type="entry name" value="MULTICOPPER_OXIDASE2"/>
    <property type="match status" value="1"/>
</dbReference>
<feature type="domain" description="Plastocyanin-like" evidence="9">
    <location>
        <begin position="513"/>
        <end position="641"/>
    </location>
</feature>
<comment type="caution">
    <text evidence="11">The sequence shown here is derived from an EMBL/GenBank/DDBJ whole genome shotgun (WGS) entry which is preliminary data.</text>
</comment>
<reference evidence="11" key="1">
    <citation type="submission" date="2023-04" db="EMBL/GenBank/DDBJ databases">
        <title>Candida boidinii NBRC 10035.</title>
        <authorList>
            <person name="Ichikawa N."/>
            <person name="Sato H."/>
            <person name="Tonouchi N."/>
        </authorList>
    </citation>
    <scope>NUCLEOTIDE SEQUENCE</scope>
    <source>
        <strain evidence="11">NBRC 10035</strain>
    </source>
</reference>
<keyword evidence="2" id="KW-0408">Iron</keyword>
<keyword evidence="5" id="KW-0186">Copper</keyword>
<dbReference type="PROSITE" id="PS00079">
    <property type="entry name" value="MULTICOPPER_OXIDASE1"/>
    <property type="match status" value="1"/>
</dbReference>
<dbReference type="Gene3D" id="2.60.40.420">
    <property type="entry name" value="Cupredoxins - blue copper proteins"/>
    <property type="match status" value="3"/>
</dbReference>
<evidence type="ECO:0000259" key="10">
    <source>
        <dbReference type="Pfam" id="PF07732"/>
    </source>
</evidence>
<keyword evidence="4" id="KW-0560">Oxidoreductase</keyword>
<protein>
    <submittedName>
        <fullName evidence="11">Unnamed protein product</fullName>
    </submittedName>
</protein>
<feature type="compositionally biased region" description="Basic and acidic residues" evidence="6">
    <location>
        <begin position="1"/>
        <end position="11"/>
    </location>
</feature>
<keyword evidence="12" id="KW-1185">Reference proteome</keyword>
<dbReference type="InterPro" id="IPR033138">
    <property type="entry name" value="Cu_oxidase_CS"/>
</dbReference>
<dbReference type="Pfam" id="PF07731">
    <property type="entry name" value="Cu-oxidase_2"/>
    <property type="match status" value="1"/>
</dbReference>
<dbReference type="GO" id="GO:0006826">
    <property type="term" value="P:iron ion transport"/>
    <property type="evidence" value="ECO:0007669"/>
    <property type="project" value="UniProtKB-KW"/>
</dbReference>
<feature type="region of interest" description="Disordered" evidence="6">
    <location>
        <begin position="1"/>
        <end position="44"/>
    </location>
</feature>
<feature type="domain" description="Plastocyanin-like" evidence="8">
    <location>
        <begin position="273"/>
        <end position="431"/>
    </location>
</feature>
<accession>A0A9W6T4N1</accession>
<keyword evidence="2" id="KW-0406">Ion transport</keyword>
<comment type="similarity">
    <text evidence="1">Belongs to the multicopper oxidase family.</text>
</comment>
<keyword evidence="2" id="KW-0813">Transport</keyword>
<feature type="domain" description="Plastocyanin-like" evidence="10">
    <location>
        <begin position="150"/>
        <end position="263"/>
    </location>
</feature>
<evidence type="ECO:0000256" key="1">
    <source>
        <dbReference type="ARBA" id="ARBA00010609"/>
    </source>
</evidence>
<dbReference type="InterPro" id="IPR002355">
    <property type="entry name" value="Cu_oxidase_Cu_BS"/>
</dbReference>